<dbReference type="SMART" id="SM00270">
    <property type="entry name" value="ChtBD1"/>
    <property type="match status" value="2"/>
</dbReference>
<evidence type="ECO:0000256" key="14">
    <source>
        <dbReference type="SAM" id="MobiDB-lite"/>
    </source>
</evidence>
<dbReference type="GO" id="GO:0005576">
    <property type="term" value="C:extracellular region"/>
    <property type="evidence" value="ECO:0007669"/>
    <property type="project" value="UniProtKB-SubCell"/>
</dbReference>
<dbReference type="Gene3D" id="3.20.20.80">
    <property type="entry name" value="Glycosidases"/>
    <property type="match status" value="1"/>
</dbReference>
<feature type="domain" description="GH18" evidence="17">
    <location>
        <begin position="184"/>
        <end position="558"/>
    </location>
</feature>
<evidence type="ECO:0000259" key="17">
    <source>
        <dbReference type="PROSITE" id="PS51910"/>
    </source>
</evidence>
<evidence type="ECO:0000313" key="19">
    <source>
        <dbReference type="Proteomes" id="UP000240493"/>
    </source>
</evidence>
<evidence type="ECO:0000256" key="3">
    <source>
        <dbReference type="ARBA" id="ARBA00008682"/>
    </source>
</evidence>
<feature type="disulfide bond" evidence="12">
    <location>
        <begin position="140"/>
        <end position="152"/>
    </location>
</feature>
<comment type="catalytic activity">
    <reaction evidence="1">
        <text>Random endo-hydrolysis of N-acetyl-beta-D-glucosaminide (1-&gt;4)-beta-linkages in chitin and chitodextrins.</text>
        <dbReference type="EC" id="3.2.1.14"/>
    </reaction>
</comment>
<protein>
    <recommendedName>
        <fullName evidence="4">chitinase</fullName>
        <ecNumber evidence="4">3.2.1.14</ecNumber>
    </recommendedName>
</protein>
<evidence type="ECO:0000256" key="4">
    <source>
        <dbReference type="ARBA" id="ARBA00012729"/>
    </source>
</evidence>
<evidence type="ECO:0000256" key="11">
    <source>
        <dbReference type="ARBA" id="ARBA00023326"/>
    </source>
</evidence>
<evidence type="ECO:0000256" key="15">
    <source>
        <dbReference type="SAM" id="SignalP"/>
    </source>
</evidence>
<dbReference type="SMART" id="SM00636">
    <property type="entry name" value="Glyco_18"/>
    <property type="match status" value="1"/>
</dbReference>
<feature type="domain" description="Chitin-binding type-1" evidence="16">
    <location>
        <begin position="126"/>
        <end position="172"/>
    </location>
</feature>
<dbReference type="GO" id="GO:0006032">
    <property type="term" value="P:chitin catabolic process"/>
    <property type="evidence" value="ECO:0007669"/>
    <property type="project" value="UniProtKB-KW"/>
</dbReference>
<feature type="disulfide bond" evidence="12">
    <location>
        <begin position="100"/>
        <end position="114"/>
    </location>
</feature>
<dbReference type="EC" id="3.2.1.14" evidence="4"/>
<sequence>MFWNKCLLVALVAIAGVTAENQTLYKPLYQKYSKSTPKFQNVSGADVNPLILALKGHSAGHKSQGGGGHHPHFLDKRQSGGNGLGTGLCAPGSPCVNGACCGKTGICGYSPDECGSGNCLSNCDAKAECGQYAPPNNATCPLNVCCSKYGFCGTTDDFCGSGCQTGYGGCGPAQEPSCGGSTIQRRIGYYESWSATLKCDSRLPGDMDLTGFTHMNFAFAYFNPTTFEMMPMNAGDPALYSQFTDLKTTYPGIKTWISVGGWSFNDATNSPNTQTAFSDMASTAANRAKWIKSLTNFMQTYGFDGVDIDWEYPGAPDRGGVNADTENYVTLVKEMRASWGSKYGISATLPSSYWYMRWFDLKGLEDSLDWFNFMSYDIHGVWDSTNKFTGPFILPHTNLTEIKLGLDLLWRNGIDPGYVTLGLGWYGRSFTLSDPSCSTPNGVCQFSSGGKPGPCTNSAGTLSNAEIFQVLAQTGAKPSFDSTAAVKWITWDTNQWVSYDDGQTMKLKMDAANNLCIGGVMIWSVDQDDTNGTSTSDLLGLGAANGISSAKALELKQNQRYAVSQATNMNSCYWTFCGDSCASGYFPQTSSNGQVNGVSSNTVCKNGQLETLCCASGTNMGTCEWEGWNGVGMSCSGGGCLGSGSVAIAFNTNNYIKQAAVGLLKDQTCHGGFQSYCCLGFRASPKGSISSLDLVGLNGKDTNPGLNVGKFAGLTVACTAAATAAGTAAGAAAAIFTFGIAFEPVFAATFAAVFAACEIKAKQAAALQAVGVVAGVRTGGRGQSNPVPRPPPNQPQIPPKQSKTQKLGQWVKTSYDPKTTNDCAVTYTCKYGLGFDEICDNQSWGIDKANAGRRVYHYDPRGPDSEYAKAQWGSTWRKSWYRTMAQAGNPARCQVDEFPMGSLWEGRAPFGNQVCRLVNGVANRRQGTDFQQWLSAIWAPCSALRSYYGKPDPPITWEFSHTPNDPRLVANSAFPHFIQKYGFDSQTVNSLCWATYQYPAGNGQQAIMTASDHGFRALPNDPMYRAYGWPPQQYSINPNNAPNLPGNVASAQWQKRINARAALENLIPVQFADSAEVPIPVPCGECSLIIDEDNEVVYDQRPPAEVPLTKTAGETPTPTVAKYKKPETGNTVDKGPVETGSASQPNF</sequence>
<proteinExistence type="inferred from homology"/>
<keyword evidence="6 12" id="KW-0147">Chitin-binding</keyword>
<reference evidence="18 19" key="1">
    <citation type="submission" date="2016-07" db="EMBL/GenBank/DDBJ databases">
        <title>Multiple horizontal gene transfer events from other fungi enriched the ability of initially mycotrophic Trichoderma (Ascomycota) to feed on dead plant biomass.</title>
        <authorList>
            <consortium name="DOE Joint Genome Institute"/>
            <person name="Aerts A."/>
            <person name="Atanasova L."/>
            <person name="Chenthamara K."/>
            <person name="Zhang J."/>
            <person name="Grujic M."/>
            <person name="Henrissat B."/>
            <person name="Kuo A."/>
            <person name="Salamov A."/>
            <person name="Lipzen A."/>
            <person name="Labutti K."/>
            <person name="Barry K."/>
            <person name="Miao Y."/>
            <person name="Rahimi M.J."/>
            <person name="Shen Q."/>
            <person name="Grigoriev I.V."/>
            <person name="Kubicek C.P."/>
            <person name="Druzhinina I.S."/>
        </authorList>
    </citation>
    <scope>NUCLEOTIDE SEQUENCE [LARGE SCALE GENOMIC DNA]</scope>
    <source>
        <strain evidence="18 19">CBS 433.97</strain>
    </source>
</reference>
<dbReference type="GO" id="GO:0008061">
    <property type="term" value="F:chitin binding"/>
    <property type="evidence" value="ECO:0007669"/>
    <property type="project" value="UniProtKB-UniRule"/>
</dbReference>
<organism evidence="18 19">
    <name type="scientific">Trichoderma asperellum (strain ATCC 204424 / CBS 433.97 / NBRC 101777)</name>
    <dbReference type="NCBI Taxonomy" id="1042311"/>
    <lineage>
        <taxon>Eukaryota</taxon>
        <taxon>Fungi</taxon>
        <taxon>Dikarya</taxon>
        <taxon>Ascomycota</taxon>
        <taxon>Pezizomycotina</taxon>
        <taxon>Sordariomycetes</taxon>
        <taxon>Hypocreomycetidae</taxon>
        <taxon>Hypocreales</taxon>
        <taxon>Hypocreaceae</taxon>
        <taxon>Trichoderma</taxon>
    </lineage>
</organism>
<dbReference type="EMBL" id="KZ679268">
    <property type="protein sequence ID" value="PTB37460.1"/>
    <property type="molecule type" value="Genomic_DNA"/>
</dbReference>
<dbReference type="InterPro" id="IPR029070">
    <property type="entry name" value="Chitinase_insertion_sf"/>
</dbReference>
<evidence type="ECO:0000256" key="1">
    <source>
        <dbReference type="ARBA" id="ARBA00000822"/>
    </source>
</evidence>
<dbReference type="STRING" id="1042311.A0A2T3YY55"/>
<evidence type="ECO:0000256" key="9">
    <source>
        <dbReference type="ARBA" id="ARBA00023277"/>
    </source>
</evidence>
<evidence type="ECO:0000256" key="2">
    <source>
        <dbReference type="ARBA" id="ARBA00004613"/>
    </source>
</evidence>
<dbReference type="SUPFAM" id="SSF57016">
    <property type="entry name" value="Plant lectins/antimicrobial peptides"/>
    <property type="match status" value="1"/>
</dbReference>
<dbReference type="PROSITE" id="PS01095">
    <property type="entry name" value="GH18_1"/>
    <property type="match status" value="1"/>
</dbReference>
<feature type="signal peptide" evidence="15">
    <location>
        <begin position="1"/>
        <end position="19"/>
    </location>
</feature>
<dbReference type="AlphaFoldDB" id="A0A2T3YY55"/>
<feature type="chain" id="PRO_5015482592" description="chitinase" evidence="15">
    <location>
        <begin position="20"/>
        <end position="1147"/>
    </location>
</feature>
<keyword evidence="7 13" id="KW-0378">Hydrolase</keyword>
<dbReference type="Pfam" id="PF00704">
    <property type="entry name" value="Glyco_hydro_18"/>
    <property type="match status" value="1"/>
</dbReference>
<dbReference type="InterPro" id="IPR001002">
    <property type="entry name" value="Chitin-bd_1"/>
</dbReference>
<dbReference type="InterPro" id="IPR001579">
    <property type="entry name" value="Glyco_hydro_18_chit_AS"/>
</dbReference>
<keyword evidence="12" id="KW-1015">Disulfide bond</keyword>
<feature type="disulfide bond" evidence="12">
    <location>
        <begin position="145"/>
        <end position="159"/>
    </location>
</feature>
<dbReference type="PANTHER" id="PTHR11177">
    <property type="entry name" value="CHITINASE"/>
    <property type="match status" value="1"/>
</dbReference>
<keyword evidence="10 13" id="KW-0326">Glycosidase</keyword>
<dbReference type="GO" id="GO:0000272">
    <property type="term" value="P:polysaccharide catabolic process"/>
    <property type="evidence" value="ECO:0007669"/>
    <property type="project" value="UniProtKB-KW"/>
</dbReference>
<comment type="similarity">
    <text evidence="3">Belongs to the glycosyl hydrolase 18 family. Chitinase class V subfamily.</text>
</comment>
<feature type="domain" description="Chitin-binding type-1" evidence="16">
    <location>
        <begin position="86"/>
        <end position="125"/>
    </location>
</feature>
<evidence type="ECO:0000256" key="12">
    <source>
        <dbReference type="PROSITE-ProRule" id="PRU00261"/>
    </source>
</evidence>
<feature type="disulfide bond" evidence="12">
    <location>
        <begin position="95"/>
        <end position="107"/>
    </location>
</feature>
<keyword evidence="11" id="KW-0624">Polysaccharide degradation</keyword>
<dbReference type="Proteomes" id="UP000240493">
    <property type="component" value="Unassembled WGS sequence"/>
</dbReference>
<comment type="caution">
    <text evidence="12">Lacks conserved residue(s) required for the propagation of feature annotation.</text>
</comment>
<dbReference type="CDD" id="cd00035">
    <property type="entry name" value="ChtBD1"/>
    <property type="match status" value="1"/>
</dbReference>
<feature type="compositionally biased region" description="Pro residues" evidence="14">
    <location>
        <begin position="787"/>
        <end position="798"/>
    </location>
</feature>
<dbReference type="InterPro" id="IPR001223">
    <property type="entry name" value="Glyco_hydro18_cat"/>
</dbReference>
<dbReference type="PROSITE" id="PS51910">
    <property type="entry name" value="GH18_2"/>
    <property type="match status" value="1"/>
</dbReference>
<feature type="region of interest" description="Disordered" evidence="14">
    <location>
        <begin position="1104"/>
        <end position="1147"/>
    </location>
</feature>
<accession>A0A2T3YY55</accession>
<evidence type="ECO:0000256" key="8">
    <source>
        <dbReference type="ARBA" id="ARBA00023024"/>
    </source>
</evidence>
<dbReference type="OrthoDB" id="73875at2759"/>
<dbReference type="InterPro" id="IPR018371">
    <property type="entry name" value="Chitin-binding_1_CS"/>
</dbReference>
<keyword evidence="9" id="KW-0119">Carbohydrate metabolism</keyword>
<evidence type="ECO:0000259" key="16">
    <source>
        <dbReference type="PROSITE" id="PS50941"/>
    </source>
</evidence>
<evidence type="ECO:0000256" key="13">
    <source>
        <dbReference type="RuleBase" id="RU000489"/>
    </source>
</evidence>
<dbReference type="Gene3D" id="3.10.50.10">
    <property type="match status" value="1"/>
</dbReference>
<dbReference type="PROSITE" id="PS50941">
    <property type="entry name" value="CHIT_BIND_I_2"/>
    <property type="match status" value="2"/>
</dbReference>
<evidence type="ECO:0000256" key="7">
    <source>
        <dbReference type="ARBA" id="ARBA00022801"/>
    </source>
</evidence>
<evidence type="ECO:0000256" key="6">
    <source>
        <dbReference type="ARBA" id="ARBA00022669"/>
    </source>
</evidence>
<keyword evidence="5" id="KW-0964">Secreted</keyword>
<dbReference type="InterPro" id="IPR050314">
    <property type="entry name" value="Glycosyl_Hydrlase_18"/>
</dbReference>
<dbReference type="SUPFAM" id="SSF54556">
    <property type="entry name" value="Chitinase insertion domain"/>
    <property type="match status" value="1"/>
</dbReference>
<dbReference type="InterPro" id="IPR036861">
    <property type="entry name" value="Endochitinase-like_sf"/>
</dbReference>
<dbReference type="InterPro" id="IPR017853">
    <property type="entry name" value="GH"/>
</dbReference>
<dbReference type="PROSITE" id="PS00026">
    <property type="entry name" value="CHIT_BIND_I_1"/>
    <property type="match status" value="1"/>
</dbReference>
<dbReference type="SUPFAM" id="SSF51445">
    <property type="entry name" value="(Trans)glycosidases"/>
    <property type="match status" value="1"/>
</dbReference>
<feature type="disulfide bond" evidence="12">
    <location>
        <begin position="119"/>
        <end position="123"/>
    </location>
</feature>
<evidence type="ECO:0000256" key="5">
    <source>
        <dbReference type="ARBA" id="ARBA00022525"/>
    </source>
</evidence>
<evidence type="ECO:0000256" key="10">
    <source>
        <dbReference type="ARBA" id="ARBA00023295"/>
    </source>
</evidence>
<feature type="region of interest" description="Disordered" evidence="14">
    <location>
        <begin position="780"/>
        <end position="806"/>
    </location>
</feature>
<name>A0A2T3YY55_TRIA4</name>
<evidence type="ECO:0000313" key="18">
    <source>
        <dbReference type="EMBL" id="PTB37460.1"/>
    </source>
</evidence>
<dbReference type="GO" id="GO:0008843">
    <property type="term" value="F:endochitinase activity"/>
    <property type="evidence" value="ECO:0007669"/>
    <property type="project" value="UniProtKB-EC"/>
</dbReference>
<gene>
    <name evidence="18" type="ORF">M441DRAFT_201568</name>
</gene>
<dbReference type="Pfam" id="PF00187">
    <property type="entry name" value="Chitin_bind_1"/>
    <property type="match status" value="1"/>
</dbReference>
<dbReference type="PANTHER" id="PTHR11177:SF333">
    <property type="entry name" value="CHITINASE"/>
    <property type="match status" value="1"/>
</dbReference>
<keyword evidence="8" id="KW-0146">Chitin degradation</keyword>
<comment type="subcellular location">
    <subcellularLocation>
        <location evidence="2">Secreted</location>
    </subcellularLocation>
</comment>
<dbReference type="Gene3D" id="3.30.60.10">
    <property type="entry name" value="Endochitinase-like"/>
    <property type="match status" value="1"/>
</dbReference>
<dbReference type="InterPro" id="IPR011583">
    <property type="entry name" value="Chitinase_II/V-like_cat"/>
</dbReference>
<keyword evidence="15" id="KW-0732">Signal</keyword>
<keyword evidence="19" id="KW-1185">Reference proteome</keyword>